<dbReference type="Pfam" id="PF21789">
    <property type="entry name" value="TNP-like_RNaseH_C"/>
    <property type="match status" value="1"/>
</dbReference>
<dbReference type="EMBL" id="VUJU01006440">
    <property type="protein sequence ID" value="KAF0748529.1"/>
    <property type="molecule type" value="Genomic_DNA"/>
</dbReference>
<evidence type="ECO:0000259" key="1">
    <source>
        <dbReference type="Pfam" id="PF21787"/>
    </source>
</evidence>
<organism evidence="4 5">
    <name type="scientific">Aphis craccivora</name>
    <name type="common">Cowpea aphid</name>
    <dbReference type="NCBI Taxonomy" id="307492"/>
    <lineage>
        <taxon>Eukaryota</taxon>
        <taxon>Metazoa</taxon>
        <taxon>Ecdysozoa</taxon>
        <taxon>Arthropoda</taxon>
        <taxon>Hexapoda</taxon>
        <taxon>Insecta</taxon>
        <taxon>Pterygota</taxon>
        <taxon>Neoptera</taxon>
        <taxon>Paraneoptera</taxon>
        <taxon>Hemiptera</taxon>
        <taxon>Sternorrhyncha</taxon>
        <taxon>Aphidomorpha</taxon>
        <taxon>Aphidoidea</taxon>
        <taxon>Aphididae</taxon>
        <taxon>Aphidini</taxon>
        <taxon>Aphis</taxon>
        <taxon>Aphis</taxon>
    </lineage>
</organism>
<comment type="caution">
    <text evidence="4">The sequence shown here is derived from an EMBL/GenBank/DDBJ whole genome shotgun (WGS) entry which is preliminary data.</text>
</comment>
<dbReference type="AlphaFoldDB" id="A0A6G0Y3R0"/>
<gene>
    <name evidence="4" type="ORF">FWK35_00018785</name>
</gene>
<dbReference type="InterPro" id="IPR048365">
    <property type="entry name" value="TNP-like_RNaseH_N"/>
</dbReference>
<dbReference type="Pfam" id="PF21788">
    <property type="entry name" value="TNP-like_GBD"/>
    <property type="match status" value="1"/>
</dbReference>
<evidence type="ECO:0000259" key="3">
    <source>
        <dbReference type="Pfam" id="PF21789"/>
    </source>
</evidence>
<evidence type="ECO:0000313" key="5">
    <source>
        <dbReference type="Proteomes" id="UP000478052"/>
    </source>
</evidence>
<dbReference type="PANTHER" id="PTHR47577:SF2">
    <property type="entry name" value="THAP DOMAIN CONTAINING 9"/>
    <property type="match status" value="1"/>
</dbReference>
<dbReference type="InterPro" id="IPR048367">
    <property type="entry name" value="TNP-like_RNaseH_C"/>
</dbReference>
<reference evidence="4 5" key="1">
    <citation type="submission" date="2019-08" db="EMBL/GenBank/DDBJ databases">
        <title>Whole genome of Aphis craccivora.</title>
        <authorList>
            <person name="Voronova N.V."/>
            <person name="Shulinski R.S."/>
            <person name="Bandarenka Y.V."/>
            <person name="Zhorov D.G."/>
            <person name="Warner D."/>
        </authorList>
    </citation>
    <scope>NUCLEOTIDE SEQUENCE [LARGE SCALE GENOMIC DNA]</scope>
    <source>
        <strain evidence="4">180601</strain>
        <tissue evidence="4">Whole Body</tissue>
    </source>
</reference>
<protein>
    <submittedName>
        <fullName evidence="4">THAP-type domain-containing protein</fullName>
    </submittedName>
</protein>
<evidence type="ECO:0000259" key="2">
    <source>
        <dbReference type="Pfam" id="PF21788"/>
    </source>
</evidence>
<feature type="domain" description="Transposable element P transposase-like RNase H C-terminal" evidence="3">
    <location>
        <begin position="375"/>
        <end position="409"/>
    </location>
</feature>
<feature type="domain" description="Transposable element P transposase-like RNase H" evidence="1">
    <location>
        <begin position="42"/>
        <end position="177"/>
    </location>
</feature>
<accession>A0A6G0Y3R0</accession>
<dbReference type="PANTHER" id="PTHR47577">
    <property type="entry name" value="THAP DOMAIN-CONTAINING PROTEIN 6"/>
    <property type="match status" value="1"/>
</dbReference>
<dbReference type="InterPro" id="IPR048366">
    <property type="entry name" value="TNP-like_GBD"/>
</dbReference>
<dbReference type="Proteomes" id="UP000478052">
    <property type="component" value="Unassembled WGS sequence"/>
</dbReference>
<sequence length="600" mass="68827">MTNASSPFLRPLEIRGAKFNFPRAPLMVSTVLRMYLSLINTQCGFDENIFLLFKKKVAMLKKEENHGVLVFDEIFLRESLQVNFQTLTYSGLENFGGEIESSGLKANHGLVFLFQSLGANFTQPIIAVFASNGPVKGLVLAQLVIKAICLLEKSGVIVNGVVSDGATINRKLWSELGVTGEKGNIKNTFKHPLNNKRNIYMISDAPHLIKNIRNRLFNKKGLRESVDSNYIRWSHYEEVHKNDLERESIATSRMCPKITHRHLAPDSFSKMNVKLATQIFSNSMAKEIEYYRCHTKIKSLEKSEHTQLFTERMNVLENTLVWLDSWEDNVLNHTIPEVEFLTKSTAEGLRVTIKSVIDLSKHFLEECGFKYVLSSKMNQDRLEQFFSMARRATGPNDHPSCPTFVQVYKLLSVYSIIKSPKSGNCTISDLTQPKLTLKDIKDVFNKNDILPERQLKINHLKERLDTLITQDIEIDNVFQEDIFRNHDYYKSDTESCVLNYICGYVSKYINKHIKCSDCQKAVMNCQTSFCDITEATLTNIKSRGGSIHPNMFIFNLLMNVEKSFQKFCNDYDVFQLTVDDFFNKKFNSIKTFPCNEDVSQ</sequence>
<dbReference type="Pfam" id="PF21787">
    <property type="entry name" value="TNP-like_RNaseH_N"/>
    <property type="match status" value="1"/>
</dbReference>
<keyword evidence="5" id="KW-1185">Reference proteome</keyword>
<feature type="domain" description="Transposable element P transposase-like GTP-binding insertion" evidence="2">
    <location>
        <begin position="207"/>
        <end position="316"/>
    </location>
</feature>
<name>A0A6G0Y3R0_APHCR</name>
<dbReference type="OrthoDB" id="6141124at2759"/>
<evidence type="ECO:0000313" key="4">
    <source>
        <dbReference type="EMBL" id="KAF0748529.1"/>
    </source>
</evidence>
<proteinExistence type="predicted"/>